<dbReference type="Proteomes" id="UP000091857">
    <property type="component" value="Chromosome 6"/>
</dbReference>
<gene>
    <name evidence="1" type="ORF">MANES_06G167450v8</name>
</gene>
<accession>A0ACB7HKF0</accession>
<organism evidence="1 2">
    <name type="scientific">Manihot esculenta</name>
    <name type="common">Cassava</name>
    <name type="synonym">Jatropha manihot</name>
    <dbReference type="NCBI Taxonomy" id="3983"/>
    <lineage>
        <taxon>Eukaryota</taxon>
        <taxon>Viridiplantae</taxon>
        <taxon>Streptophyta</taxon>
        <taxon>Embryophyta</taxon>
        <taxon>Tracheophyta</taxon>
        <taxon>Spermatophyta</taxon>
        <taxon>Magnoliopsida</taxon>
        <taxon>eudicotyledons</taxon>
        <taxon>Gunneridae</taxon>
        <taxon>Pentapetalae</taxon>
        <taxon>rosids</taxon>
        <taxon>fabids</taxon>
        <taxon>Malpighiales</taxon>
        <taxon>Euphorbiaceae</taxon>
        <taxon>Crotonoideae</taxon>
        <taxon>Manihoteae</taxon>
        <taxon>Manihot</taxon>
    </lineage>
</organism>
<sequence length="103" mass="12715">MSMFKILCCLQLLKKIQLPYSVLYHVFSRLLLQKCCAHLYSQVFCLILYSWIHICFPLFQNILKSQRRQTVWPRYHEYWYVVILHQHWLLVFYVDSIFNGRIK</sequence>
<dbReference type="EMBL" id="CM004392">
    <property type="protein sequence ID" value="KAG8653107.1"/>
    <property type="molecule type" value="Genomic_DNA"/>
</dbReference>
<name>A0ACB7HKF0_MANES</name>
<keyword evidence="2" id="KW-1185">Reference proteome</keyword>
<reference evidence="2" key="1">
    <citation type="journal article" date="2016" name="Nat. Biotechnol.">
        <title>Sequencing wild and cultivated cassava and related species reveals extensive interspecific hybridization and genetic diversity.</title>
        <authorList>
            <person name="Bredeson J.V."/>
            <person name="Lyons J.B."/>
            <person name="Prochnik S.E."/>
            <person name="Wu G.A."/>
            <person name="Ha C.M."/>
            <person name="Edsinger-Gonzales E."/>
            <person name="Grimwood J."/>
            <person name="Schmutz J."/>
            <person name="Rabbi I.Y."/>
            <person name="Egesi C."/>
            <person name="Nauluvula P."/>
            <person name="Lebot V."/>
            <person name="Ndunguru J."/>
            <person name="Mkamilo G."/>
            <person name="Bart R.S."/>
            <person name="Setter T.L."/>
            <person name="Gleadow R.M."/>
            <person name="Kulakow P."/>
            <person name="Ferguson M.E."/>
            <person name="Rounsley S."/>
            <person name="Rokhsar D.S."/>
        </authorList>
    </citation>
    <scope>NUCLEOTIDE SEQUENCE [LARGE SCALE GENOMIC DNA]</scope>
    <source>
        <strain evidence="2">cv. AM560-2</strain>
    </source>
</reference>
<evidence type="ECO:0000313" key="1">
    <source>
        <dbReference type="EMBL" id="KAG8653107.1"/>
    </source>
</evidence>
<proteinExistence type="predicted"/>
<evidence type="ECO:0000313" key="2">
    <source>
        <dbReference type="Proteomes" id="UP000091857"/>
    </source>
</evidence>
<comment type="caution">
    <text evidence="1">The sequence shown here is derived from an EMBL/GenBank/DDBJ whole genome shotgun (WGS) entry which is preliminary data.</text>
</comment>
<protein>
    <submittedName>
        <fullName evidence="1">Uncharacterized protein</fullName>
    </submittedName>
</protein>